<evidence type="ECO:0000256" key="8">
    <source>
        <dbReference type="ARBA" id="ARBA00023242"/>
    </source>
</evidence>
<evidence type="ECO:0000256" key="7">
    <source>
        <dbReference type="ARBA" id="ARBA00023204"/>
    </source>
</evidence>
<dbReference type="Pfam" id="PF11919">
    <property type="entry name" value="PSME4_C"/>
    <property type="match status" value="1"/>
</dbReference>
<feature type="domain" description="Proteasome activator complex subunit 4 C-terminal" evidence="9">
    <location>
        <begin position="1832"/>
        <end position="1918"/>
    </location>
</feature>
<dbReference type="InterPro" id="IPR032430">
    <property type="entry name" value="Blm10_mid"/>
</dbReference>
<dbReference type="InterPro" id="IPR035309">
    <property type="entry name" value="PSME4"/>
</dbReference>
<accession>A0ABR4N6X5</accession>
<dbReference type="Pfam" id="PF16507">
    <property type="entry name" value="HEAT_PSME4_mid"/>
    <property type="match status" value="1"/>
</dbReference>
<dbReference type="InterPro" id="IPR021843">
    <property type="entry name" value="PSME4_C"/>
</dbReference>
<evidence type="ECO:0000256" key="1">
    <source>
        <dbReference type="ARBA" id="ARBA00004123"/>
    </source>
</evidence>
<dbReference type="InterPro" id="IPR055455">
    <property type="entry name" value="HEAT_PSME4"/>
</dbReference>
<evidence type="ECO:0000256" key="2">
    <source>
        <dbReference type="ARBA" id="ARBA00004496"/>
    </source>
</evidence>
<keyword evidence="7" id="KW-0234">DNA repair</keyword>
<keyword evidence="5" id="KW-0677">Repeat</keyword>
<proteinExistence type="inferred from homology"/>
<dbReference type="GO" id="GO:0000502">
    <property type="term" value="C:proteasome complex"/>
    <property type="evidence" value="ECO:0007669"/>
    <property type="project" value="UniProtKB-KW"/>
</dbReference>
<reference evidence="12 13" key="1">
    <citation type="submission" date="2023-09" db="EMBL/GenBank/DDBJ databases">
        <title>Pangenome analysis of Batrachochytrium dendrobatidis and related Chytrids.</title>
        <authorList>
            <person name="Yacoub M.N."/>
            <person name="Stajich J.E."/>
            <person name="James T.Y."/>
        </authorList>
    </citation>
    <scope>NUCLEOTIDE SEQUENCE [LARGE SCALE GENOMIC DNA]</scope>
    <source>
        <strain evidence="12 13">JEL0888</strain>
    </source>
</reference>
<comment type="similarity">
    <text evidence="3">Belongs to the BLM10 family.</text>
</comment>
<keyword evidence="13" id="KW-1185">Reference proteome</keyword>
<dbReference type="SUPFAM" id="SSF48371">
    <property type="entry name" value="ARM repeat"/>
    <property type="match status" value="2"/>
</dbReference>
<sequence length="1918" mass="209931">MRHWRALLPYETDAHGAEWLANTKCRLAAAVHAGSLAADTSAAVRDLDSILTAKFPLSAEDRASLARMLYTLATLPRQSMETAQLFCNVAVRLMKSENSLPNDAMTLDWRPLAALLESGLLSRQKDRDMPGRAKSVESAFKLARSARRFFSPQSAAEILDRYLPNVNPHFLPTTIVYLLMAMTLLPVHAAPVVPETWSKEHPEAAAAVAAAANRFFWVPTLFGVWDLVVNVPVYDLLFMDIFGRLAEAQRETPEQVVWTDDQIRTVFAIGMRNFELPVGSGSSGLDTLPIRKRDQASVSGFLRSDAAADLSKRIGKNKFDGFSKFIVYTLFPPQPRDGSANSPTLTHLESLIHAIEGFLHPSNTGKWSSELAQFVRNLTQDFLARSLAEQSPDCETPPHMLLTPEIKSRFVALLRNVAYLGMFGKDLRAVSLAHGTLKDLAWIDPTAVFPGLLARVYPALESLTETHRTISCISALGAVSYPLFNSAHYPEGGQHLCALLHLTLPGLDVNDTRKSIATLLFISRAVVLVPLVDVASSGYTPEVAGDDTDRSRFEAHEATRLSTGDFESWVVKFIDRLITLFENLPHNHGSEQSSQNTVEGALLDLVTYTCDLVFSQLSDSLLDVAIRKMVRICQDTVLASATKTVALLCGSLSRSNPARRLKAFVPICVAGISQELESGAASKLSGKKHAANTNPFSYASMSDATLHWYQAILNACVANAGDAVLEYSDELSDVLDKSISACNARRGYKWAGRLLRNIVASLTTVYPLEARSHSPSAWSNSDFQQTAHMHWGEQTTLESAEIQWHVPSTAGITFAETLLRKYLAVAVAQVELSIAGSQQAWPLPKSLSLLKNCIYAMTGLVQIPRAMSHENHLADLDLHAPRTLLRPPPAGACFTPESHPQQHAFWMHQQTQVMPGLLKQLADYMTGSLSDDVEAAESLISCIQAALVARGGLKRQAFVNAWNIYKGLKSALKLTDKNASAPVNGSSKNHEQRFLIVHRTYLLHLTRVGQAAASRPFTPAVRALIGVLAELGMSGYTLVRKRAQKALSQAYGCYPIARFDVLESATAALDSASYQALSTAAGETGQDAMDLGESVGAGDDSDRIKGALYMLRQGPIQTLTQRHWKYASMLLKALVRAQREDKPTVLELIRRNYVDFLLETTGVPLDEPTLPAAILAEAGVADPAEVNAAASRSAALAALSRAEYTNLIDSLVEFAQDNASHWRFSAMAASLLSMLLSAEAPVPAKLAHFAAANVVNEHPIMRQSCLSLLTQILVVLKERATSSGAYAARALKQPIPGDRLRQAPLFSIADPASDPGWLCDELRRGWLVTPGAQTVYFGMLPANSVAAPFHDTTSAHAHAELERAIAEPEFWAKLALYASQEASRGSETFDNQTAMLVKRLSGLFEERVITLVAPIIESFVSAVEDKSKQRAAAEMTAGLIRGSKHWNAVKQEALWAWAIPLLSRAFTLATTESIAFWVELVSYVCRSRDPRRMRPLVRLLLVDTKLDPAAQSFFPETKKLLLARTLLVCFASHLTDESIKQLDTYLQAFDSPYEQIRDNLGHLINELLQIQWRPAAASVVGLVAGCLINGPNGGIAVPLTRSVVAPADAAMAQLVLVQLPKWRAEPRDPSSSSSRYGSASKTLLAWFADCIVSMRAAGVYPFVDLVLPELFEMLEHWDADLQERAAQIAQTYPLLHHHSALAARVVEQLLGLLDPPATSDANRWHVKVRVLPVLQVLFFRHLHLLHDELVAKVLRTVASLLADRQVEVRQLASVTLSGLVRCSPRAETIAALEADFRKTLSATARQVTSTRGRAQATLSSQPQATDQVGSLVKRHSAVLGLAALVLAFPYQVPAWMPGVLVALSRCATDPAPIRATITKTFADFKRTHQDNWEEDKQVFSEDELEVLADLLISPGYYA</sequence>
<feature type="domain" description="Proteasome activator complex subunit 4-like HEAT repeat-like" evidence="11">
    <location>
        <begin position="1363"/>
        <end position="1514"/>
    </location>
</feature>
<evidence type="ECO:0000313" key="13">
    <source>
        <dbReference type="Proteomes" id="UP001527925"/>
    </source>
</evidence>
<comment type="subcellular location">
    <subcellularLocation>
        <location evidence="2">Cytoplasm</location>
    </subcellularLocation>
    <subcellularLocation>
        <location evidence="1">Nucleus</location>
    </subcellularLocation>
</comment>
<evidence type="ECO:0000313" key="12">
    <source>
        <dbReference type="EMBL" id="KAL2915214.1"/>
    </source>
</evidence>
<keyword evidence="12" id="KW-0647">Proteasome</keyword>
<dbReference type="PANTHER" id="PTHR32170">
    <property type="entry name" value="PROTEASOME ACTIVATOR COMPLEX SUBUNIT 4"/>
    <property type="match status" value="1"/>
</dbReference>
<name>A0ABR4N6X5_9FUNG</name>
<evidence type="ECO:0000256" key="4">
    <source>
        <dbReference type="ARBA" id="ARBA00022490"/>
    </source>
</evidence>
<dbReference type="InterPro" id="IPR016024">
    <property type="entry name" value="ARM-type_fold"/>
</dbReference>
<keyword evidence="6" id="KW-0227">DNA damage</keyword>
<evidence type="ECO:0000259" key="9">
    <source>
        <dbReference type="Pfam" id="PF11919"/>
    </source>
</evidence>
<feature type="domain" description="Proteasome activator Blm10 middle HEAT repeats region" evidence="10">
    <location>
        <begin position="348"/>
        <end position="839"/>
    </location>
</feature>
<evidence type="ECO:0000256" key="3">
    <source>
        <dbReference type="ARBA" id="ARBA00005739"/>
    </source>
</evidence>
<gene>
    <name evidence="12" type="primary">BLM3</name>
    <name evidence="12" type="ORF">HK105_205321</name>
</gene>
<organism evidence="12 13">
    <name type="scientific">Polyrhizophydium stewartii</name>
    <dbReference type="NCBI Taxonomy" id="2732419"/>
    <lineage>
        <taxon>Eukaryota</taxon>
        <taxon>Fungi</taxon>
        <taxon>Fungi incertae sedis</taxon>
        <taxon>Chytridiomycota</taxon>
        <taxon>Chytridiomycota incertae sedis</taxon>
        <taxon>Chytridiomycetes</taxon>
        <taxon>Rhizophydiales</taxon>
        <taxon>Rhizophydiales incertae sedis</taxon>
        <taxon>Polyrhizophydium</taxon>
    </lineage>
</organism>
<evidence type="ECO:0000259" key="10">
    <source>
        <dbReference type="Pfam" id="PF16507"/>
    </source>
</evidence>
<dbReference type="PANTHER" id="PTHR32170:SF3">
    <property type="entry name" value="PROTEASOME ACTIVATOR COMPLEX SUBUNIT 4"/>
    <property type="match status" value="1"/>
</dbReference>
<evidence type="ECO:0000256" key="6">
    <source>
        <dbReference type="ARBA" id="ARBA00022763"/>
    </source>
</evidence>
<evidence type="ECO:0000259" key="11">
    <source>
        <dbReference type="Pfam" id="PF23096"/>
    </source>
</evidence>
<keyword evidence="8" id="KW-0539">Nucleus</keyword>
<dbReference type="Pfam" id="PF23096">
    <property type="entry name" value="HEAT_PSME4"/>
    <property type="match status" value="1"/>
</dbReference>
<keyword evidence="4" id="KW-0963">Cytoplasm</keyword>
<dbReference type="EMBL" id="JADGIZ020000026">
    <property type="protein sequence ID" value="KAL2915214.1"/>
    <property type="molecule type" value="Genomic_DNA"/>
</dbReference>
<comment type="caution">
    <text evidence="12">The sequence shown here is derived from an EMBL/GenBank/DDBJ whole genome shotgun (WGS) entry which is preliminary data.</text>
</comment>
<dbReference type="Proteomes" id="UP001527925">
    <property type="component" value="Unassembled WGS sequence"/>
</dbReference>
<protein>
    <submittedName>
        <fullName evidence="12">Proteasome activator BLM10</fullName>
    </submittedName>
</protein>
<evidence type="ECO:0000256" key="5">
    <source>
        <dbReference type="ARBA" id="ARBA00022737"/>
    </source>
</evidence>